<gene>
    <name evidence="2" type="ORF">NDU88_004401</name>
</gene>
<dbReference type="AlphaFoldDB" id="A0AAV7PHC6"/>
<evidence type="ECO:0000313" key="3">
    <source>
        <dbReference type="Proteomes" id="UP001066276"/>
    </source>
</evidence>
<dbReference type="Proteomes" id="UP001066276">
    <property type="component" value="Chromosome 7"/>
</dbReference>
<evidence type="ECO:0000256" key="1">
    <source>
        <dbReference type="SAM" id="MobiDB-lite"/>
    </source>
</evidence>
<comment type="caution">
    <text evidence="2">The sequence shown here is derived from an EMBL/GenBank/DDBJ whole genome shotgun (WGS) entry which is preliminary data.</text>
</comment>
<sequence>MTFWESVGRKVMEPPWMRTSTTSDDAEKESADVKKDPPSPEEDSCQGIPSAPNCQPLKGMNGAVHQAPPTPAKTEGYPERPQIRMALATTPDSRVEA</sequence>
<reference evidence="2" key="1">
    <citation type="journal article" date="2022" name="bioRxiv">
        <title>Sequencing and chromosome-scale assembly of the giantPleurodeles waltlgenome.</title>
        <authorList>
            <person name="Brown T."/>
            <person name="Elewa A."/>
            <person name="Iarovenko S."/>
            <person name="Subramanian E."/>
            <person name="Araus A.J."/>
            <person name="Petzold A."/>
            <person name="Susuki M."/>
            <person name="Suzuki K.-i.T."/>
            <person name="Hayashi T."/>
            <person name="Toyoda A."/>
            <person name="Oliveira C."/>
            <person name="Osipova E."/>
            <person name="Leigh N.D."/>
            <person name="Simon A."/>
            <person name="Yun M.H."/>
        </authorList>
    </citation>
    <scope>NUCLEOTIDE SEQUENCE</scope>
    <source>
        <strain evidence="2">20211129_DDA</strain>
        <tissue evidence="2">Liver</tissue>
    </source>
</reference>
<organism evidence="2 3">
    <name type="scientific">Pleurodeles waltl</name>
    <name type="common">Iberian ribbed newt</name>
    <dbReference type="NCBI Taxonomy" id="8319"/>
    <lineage>
        <taxon>Eukaryota</taxon>
        <taxon>Metazoa</taxon>
        <taxon>Chordata</taxon>
        <taxon>Craniata</taxon>
        <taxon>Vertebrata</taxon>
        <taxon>Euteleostomi</taxon>
        <taxon>Amphibia</taxon>
        <taxon>Batrachia</taxon>
        <taxon>Caudata</taxon>
        <taxon>Salamandroidea</taxon>
        <taxon>Salamandridae</taxon>
        <taxon>Pleurodelinae</taxon>
        <taxon>Pleurodeles</taxon>
    </lineage>
</organism>
<protein>
    <submittedName>
        <fullName evidence="2">Uncharacterized protein</fullName>
    </submittedName>
</protein>
<feature type="region of interest" description="Disordered" evidence="1">
    <location>
        <begin position="1"/>
        <end position="82"/>
    </location>
</feature>
<dbReference type="EMBL" id="JANPWB010000011">
    <property type="protein sequence ID" value="KAJ1125988.1"/>
    <property type="molecule type" value="Genomic_DNA"/>
</dbReference>
<name>A0AAV7PHC6_PLEWA</name>
<evidence type="ECO:0000313" key="2">
    <source>
        <dbReference type="EMBL" id="KAJ1125988.1"/>
    </source>
</evidence>
<keyword evidence="3" id="KW-1185">Reference proteome</keyword>
<feature type="compositionally biased region" description="Basic and acidic residues" evidence="1">
    <location>
        <begin position="28"/>
        <end position="38"/>
    </location>
</feature>
<proteinExistence type="predicted"/>
<accession>A0AAV7PHC6</accession>